<evidence type="ECO:0000313" key="7">
    <source>
        <dbReference type="Proteomes" id="UP000597507"/>
    </source>
</evidence>
<dbReference type="InterPro" id="IPR036249">
    <property type="entry name" value="Thioredoxin-like_sf"/>
</dbReference>
<evidence type="ECO:0000256" key="2">
    <source>
        <dbReference type="ARBA" id="ARBA00022748"/>
    </source>
</evidence>
<dbReference type="Pfam" id="PF08534">
    <property type="entry name" value="Redoxin"/>
    <property type="match status" value="1"/>
</dbReference>
<evidence type="ECO:0000313" key="6">
    <source>
        <dbReference type="EMBL" id="GGG52426.1"/>
    </source>
</evidence>
<dbReference type="Proteomes" id="UP000597507">
    <property type="component" value="Unassembled WGS sequence"/>
</dbReference>
<evidence type="ECO:0000256" key="1">
    <source>
        <dbReference type="ARBA" id="ARBA00004196"/>
    </source>
</evidence>
<comment type="subcellular location">
    <subcellularLocation>
        <location evidence="1">Cell envelope</location>
    </subcellularLocation>
</comment>
<dbReference type="PROSITE" id="PS51352">
    <property type="entry name" value="THIOREDOXIN_2"/>
    <property type="match status" value="1"/>
</dbReference>
<keyword evidence="4" id="KW-0472">Membrane</keyword>
<keyword evidence="3" id="KW-0676">Redox-active center</keyword>
<reference evidence="6 7" key="1">
    <citation type="journal article" date="2014" name="Int. J. Syst. Evol. Microbiol.">
        <title>Complete genome sequence of Corynebacterium casei LMG S-19264T (=DSM 44701T), isolated from a smear-ripened cheese.</title>
        <authorList>
            <consortium name="US DOE Joint Genome Institute (JGI-PGF)"/>
            <person name="Walter F."/>
            <person name="Albersmeier A."/>
            <person name="Kalinowski J."/>
            <person name="Ruckert C."/>
        </authorList>
    </citation>
    <scope>NUCLEOTIDE SEQUENCE [LARGE SCALE GENOMIC DNA]</scope>
    <source>
        <strain evidence="6 7">CGMCC 1.16330</strain>
    </source>
</reference>
<keyword evidence="2" id="KW-0201">Cytochrome c-type biogenesis</keyword>
<gene>
    <name evidence="6" type="ORF">GCM10010964_44490</name>
</gene>
<dbReference type="InterPro" id="IPR013766">
    <property type="entry name" value="Thioredoxin_domain"/>
</dbReference>
<dbReference type="AlphaFoldDB" id="A0A8J2ZFT1"/>
<keyword evidence="4" id="KW-0812">Transmembrane</keyword>
<protein>
    <recommendedName>
        <fullName evidence="5">Thioredoxin domain-containing protein</fullName>
    </recommendedName>
</protein>
<dbReference type="CDD" id="cd02966">
    <property type="entry name" value="TlpA_like_family"/>
    <property type="match status" value="1"/>
</dbReference>
<dbReference type="PROSITE" id="PS00194">
    <property type="entry name" value="THIOREDOXIN_1"/>
    <property type="match status" value="1"/>
</dbReference>
<feature type="domain" description="Thioredoxin" evidence="5">
    <location>
        <begin position="60"/>
        <end position="202"/>
    </location>
</feature>
<dbReference type="EMBL" id="BMKS01000029">
    <property type="protein sequence ID" value="GGG52426.1"/>
    <property type="molecule type" value="Genomic_DNA"/>
</dbReference>
<accession>A0A8J2ZFT1</accession>
<dbReference type="PANTHER" id="PTHR42852:SF17">
    <property type="entry name" value="THIOREDOXIN-LIKE PROTEIN HI_1115"/>
    <property type="match status" value="1"/>
</dbReference>
<name>A0A8J2ZFT1_9PROT</name>
<dbReference type="GO" id="GO:0030313">
    <property type="term" value="C:cell envelope"/>
    <property type="evidence" value="ECO:0007669"/>
    <property type="project" value="UniProtKB-SubCell"/>
</dbReference>
<keyword evidence="4" id="KW-1133">Transmembrane helix</keyword>
<organism evidence="6 7">
    <name type="scientific">Caldovatus sediminis</name>
    <dbReference type="NCBI Taxonomy" id="2041189"/>
    <lineage>
        <taxon>Bacteria</taxon>
        <taxon>Pseudomonadati</taxon>
        <taxon>Pseudomonadota</taxon>
        <taxon>Alphaproteobacteria</taxon>
        <taxon>Acetobacterales</taxon>
        <taxon>Roseomonadaceae</taxon>
        <taxon>Caldovatus</taxon>
    </lineage>
</organism>
<comment type="caution">
    <text evidence="6">The sequence shown here is derived from an EMBL/GenBank/DDBJ whole genome shotgun (WGS) entry which is preliminary data.</text>
</comment>
<dbReference type="RefSeq" id="WP_229678216.1">
    <property type="nucleotide sequence ID" value="NZ_BMKS01000029.1"/>
</dbReference>
<feature type="transmembrane region" description="Helical" evidence="4">
    <location>
        <begin position="15"/>
        <end position="32"/>
    </location>
</feature>
<evidence type="ECO:0000256" key="3">
    <source>
        <dbReference type="ARBA" id="ARBA00023284"/>
    </source>
</evidence>
<dbReference type="PANTHER" id="PTHR42852">
    <property type="entry name" value="THIOL:DISULFIDE INTERCHANGE PROTEIN DSBE"/>
    <property type="match status" value="1"/>
</dbReference>
<dbReference type="SUPFAM" id="SSF52833">
    <property type="entry name" value="Thioredoxin-like"/>
    <property type="match status" value="1"/>
</dbReference>
<keyword evidence="7" id="KW-1185">Reference proteome</keyword>
<dbReference type="GO" id="GO:0017004">
    <property type="term" value="P:cytochrome complex assembly"/>
    <property type="evidence" value="ECO:0007669"/>
    <property type="project" value="UniProtKB-KW"/>
</dbReference>
<dbReference type="GO" id="GO:0015036">
    <property type="term" value="F:disulfide oxidoreductase activity"/>
    <property type="evidence" value="ECO:0007669"/>
    <property type="project" value="UniProtKB-ARBA"/>
</dbReference>
<evidence type="ECO:0000259" key="5">
    <source>
        <dbReference type="PROSITE" id="PS51352"/>
    </source>
</evidence>
<dbReference type="InterPro" id="IPR017937">
    <property type="entry name" value="Thioredoxin_CS"/>
</dbReference>
<proteinExistence type="predicted"/>
<evidence type="ECO:0000256" key="4">
    <source>
        <dbReference type="SAM" id="Phobius"/>
    </source>
</evidence>
<dbReference type="InterPro" id="IPR050553">
    <property type="entry name" value="Thioredoxin_ResA/DsbE_sf"/>
</dbReference>
<dbReference type="InterPro" id="IPR013740">
    <property type="entry name" value="Redoxin"/>
</dbReference>
<sequence>MSGGSGGRSGTPRRIALATIAAAAAAAIAFVLRPVRQAHLLSGPAMPSTAPADRLALVPVDPPRPVPELRFVRGDGRAAALGEFRGRAVLLNLWATWCVPCRVEMPALDRLQAALGGAEFEVVALSLDRGGPPAVEAFYREVGLRALGAYADPTGEASRALGAVGIPTTLLIDREGREVARKIGPAEWDGPEMVGAIRRHLGLSGGAGEAAVVAPTSRR</sequence>
<dbReference type="Gene3D" id="3.40.30.10">
    <property type="entry name" value="Glutaredoxin"/>
    <property type="match status" value="1"/>
</dbReference>